<evidence type="ECO:0000313" key="3">
    <source>
        <dbReference type="Proteomes" id="UP000253790"/>
    </source>
</evidence>
<dbReference type="Gene3D" id="3.40.50.300">
    <property type="entry name" value="P-loop containing nucleotide triphosphate hydrolases"/>
    <property type="match status" value="1"/>
</dbReference>
<dbReference type="KEGG" id="orn:DV701_05515"/>
<dbReference type="InterPro" id="IPR025669">
    <property type="entry name" value="AAA_dom"/>
</dbReference>
<dbReference type="InterPro" id="IPR027417">
    <property type="entry name" value="P-loop_NTPase"/>
</dbReference>
<dbReference type="EMBL" id="CP031229">
    <property type="protein sequence ID" value="AXH97948.1"/>
    <property type="molecule type" value="Genomic_DNA"/>
</dbReference>
<sequence>MVPEPDAVRSVLIDVREGASPESSVLELAGRFSEKYPSVKVLLLTDEAERLALGALRHGVTDLLDPDASIEDLRLVLRRSANGGVNHSETFSGRVITIASPKGGVGKTTLATNVAVGLAAQAPKSTVLVDLDIQFGDVAAALDLDPTYTLGDIVVGPGLTDPIALKTLLAQHPSGLQVVCGVHSPAEADVITPQHIDALLRLLKKEFRYVVIDTAPGMSEQTLAAIDHATDLVLVTSLDVPGVRGLRKELQLLDDIELQPATRHIVINFEDATGGLTVKDVEAAIERPVDLVLERSAKVPRTTNQGTPIIAAMPRDKVSRTISELVSRFAHISAPQSRWGGRHRGRLRP</sequence>
<dbReference type="PANTHER" id="PTHR43384">
    <property type="entry name" value="SEPTUM SITE-DETERMINING PROTEIN MIND HOMOLOG, CHLOROPLASTIC-RELATED"/>
    <property type="match status" value="1"/>
</dbReference>
<evidence type="ECO:0000259" key="1">
    <source>
        <dbReference type="Pfam" id="PF13614"/>
    </source>
</evidence>
<evidence type="ECO:0000313" key="2">
    <source>
        <dbReference type="EMBL" id="AXH97948.1"/>
    </source>
</evidence>
<feature type="domain" description="AAA" evidence="1">
    <location>
        <begin position="94"/>
        <end position="257"/>
    </location>
</feature>
<dbReference type="GO" id="GO:0016887">
    <property type="term" value="F:ATP hydrolysis activity"/>
    <property type="evidence" value="ECO:0007669"/>
    <property type="project" value="TreeGrafter"/>
</dbReference>
<dbReference type="GO" id="GO:0005524">
    <property type="term" value="F:ATP binding"/>
    <property type="evidence" value="ECO:0007669"/>
    <property type="project" value="TreeGrafter"/>
</dbReference>
<dbReference type="GO" id="GO:0005829">
    <property type="term" value="C:cytosol"/>
    <property type="evidence" value="ECO:0007669"/>
    <property type="project" value="TreeGrafter"/>
</dbReference>
<accession>A0A345NSE0</accession>
<proteinExistence type="predicted"/>
<dbReference type="GO" id="GO:0051782">
    <property type="term" value="P:negative regulation of cell division"/>
    <property type="evidence" value="ECO:0007669"/>
    <property type="project" value="TreeGrafter"/>
</dbReference>
<dbReference type="GO" id="GO:0009898">
    <property type="term" value="C:cytoplasmic side of plasma membrane"/>
    <property type="evidence" value="ECO:0007669"/>
    <property type="project" value="TreeGrafter"/>
</dbReference>
<keyword evidence="3" id="KW-1185">Reference proteome</keyword>
<dbReference type="Proteomes" id="UP000253790">
    <property type="component" value="Chromosome"/>
</dbReference>
<dbReference type="AlphaFoldDB" id="A0A345NSE0"/>
<dbReference type="Pfam" id="PF13614">
    <property type="entry name" value="AAA_31"/>
    <property type="match status" value="1"/>
</dbReference>
<dbReference type="OrthoDB" id="3448281at2"/>
<dbReference type="SUPFAM" id="SSF52540">
    <property type="entry name" value="P-loop containing nucleoside triphosphate hydrolases"/>
    <property type="match status" value="1"/>
</dbReference>
<dbReference type="InterPro" id="IPR050625">
    <property type="entry name" value="ParA/MinD_ATPase"/>
</dbReference>
<organism evidence="2 3">
    <name type="scientific">Ornithinimicrobium avium</name>
    <dbReference type="NCBI Taxonomy" id="2283195"/>
    <lineage>
        <taxon>Bacteria</taxon>
        <taxon>Bacillati</taxon>
        <taxon>Actinomycetota</taxon>
        <taxon>Actinomycetes</taxon>
        <taxon>Micrococcales</taxon>
        <taxon>Ornithinimicrobiaceae</taxon>
        <taxon>Ornithinimicrobium</taxon>
    </lineage>
</organism>
<dbReference type="PANTHER" id="PTHR43384:SF13">
    <property type="entry name" value="SLR0110 PROTEIN"/>
    <property type="match status" value="1"/>
</dbReference>
<name>A0A345NSE0_9MICO</name>
<gene>
    <name evidence="2" type="ORF">DV701_05515</name>
</gene>
<reference evidence="2 3" key="1">
    <citation type="submission" date="2018-07" db="EMBL/GenBank/DDBJ databases">
        <title>Complete genome sequencing of Ornithinimicrobium sp. AMA3305.</title>
        <authorList>
            <person name="Bae J.-W."/>
        </authorList>
    </citation>
    <scope>NUCLEOTIDE SEQUENCE [LARGE SCALE GENOMIC DNA]</scope>
    <source>
        <strain evidence="2 3">AMA3305</strain>
    </source>
</reference>
<protein>
    <submittedName>
        <fullName evidence="2">MinD/ParA family protein</fullName>
    </submittedName>
</protein>